<feature type="compositionally biased region" description="Acidic residues" evidence="1">
    <location>
        <begin position="14"/>
        <end position="26"/>
    </location>
</feature>
<protein>
    <submittedName>
        <fullName evidence="2">Uncharacterized protein</fullName>
    </submittedName>
</protein>
<evidence type="ECO:0000313" key="3">
    <source>
        <dbReference type="Proteomes" id="UP000681967"/>
    </source>
</evidence>
<proteinExistence type="predicted"/>
<comment type="caution">
    <text evidence="2">The sequence shown here is derived from an EMBL/GenBank/DDBJ whole genome shotgun (WGS) entry which is preliminary data.</text>
</comment>
<evidence type="ECO:0000256" key="1">
    <source>
        <dbReference type="SAM" id="MobiDB-lite"/>
    </source>
</evidence>
<evidence type="ECO:0000313" key="2">
    <source>
        <dbReference type="EMBL" id="CAF4239813.1"/>
    </source>
</evidence>
<name>A0A8S2SSQ6_9BILA</name>
<reference evidence="2" key="1">
    <citation type="submission" date="2021-02" db="EMBL/GenBank/DDBJ databases">
        <authorList>
            <person name="Nowell W R."/>
        </authorList>
    </citation>
    <scope>NUCLEOTIDE SEQUENCE</scope>
</reference>
<sequence>YENPVSGLTVAPGNEEDDVEDEDITDEMGKTSKKKISKSATSLSSVPLPSSNKQMSILSRTTSEFDTCAPEKSVEFDPVQ</sequence>
<feature type="non-terminal residue" evidence="2">
    <location>
        <position position="80"/>
    </location>
</feature>
<dbReference type="Proteomes" id="UP000681967">
    <property type="component" value="Unassembled WGS sequence"/>
</dbReference>
<feature type="non-terminal residue" evidence="2">
    <location>
        <position position="1"/>
    </location>
</feature>
<dbReference type="AlphaFoldDB" id="A0A8S2SSQ6"/>
<feature type="region of interest" description="Disordered" evidence="1">
    <location>
        <begin position="1"/>
        <end position="52"/>
    </location>
</feature>
<gene>
    <name evidence="2" type="ORF">BYL167_LOCUS25121</name>
</gene>
<dbReference type="EMBL" id="CAJOBH010024125">
    <property type="protein sequence ID" value="CAF4239813.1"/>
    <property type="molecule type" value="Genomic_DNA"/>
</dbReference>
<accession>A0A8S2SSQ6</accession>
<organism evidence="2 3">
    <name type="scientific">Rotaria magnacalcarata</name>
    <dbReference type="NCBI Taxonomy" id="392030"/>
    <lineage>
        <taxon>Eukaryota</taxon>
        <taxon>Metazoa</taxon>
        <taxon>Spiralia</taxon>
        <taxon>Gnathifera</taxon>
        <taxon>Rotifera</taxon>
        <taxon>Eurotatoria</taxon>
        <taxon>Bdelloidea</taxon>
        <taxon>Philodinida</taxon>
        <taxon>Philodinidae</taxon>
        <taxon>Rotaria</taxon>
    </lineage>
</organism>